<keyword evidence="1" id="KW-1133">Transmembrane helix</keyword>
<dbReference type="AlphaFoldDB" id="A0A949U3A0"/>
<feature type="transmembrane region" description="Helical" evidence="1">
    <location>
        <begin position="20"/>
        <end position="38"/>
    </location>
</feature>
<dbReference type="EMBL" id="JAEEGC010000191">
    <property type="protein sequence ID" value="MBV7276601.1"/>
    <property type="molecule type" value="Genomic_DNA"/>
</dbReference>
<dbReference type="RefSeq" id="WP_218323682.1">
    <property type="nucleotide sequence ID" value="NZ_JAEEGC010000191.1"/>
</dbReference>
<keyword evidence="3" id="KW-1185">Reference proteome</keyword>
<evidence type="ECO:0000313" key="3">
    <source>
        <dbReference type="Proteomes" id="UP000694308"/>
    </source>
</evidence>
<sequence>MGLVKEMMINKGISEVIAGYLYFSIELILLVISIYRLFNERKTSY</sequence>
<proteinExistence type="predicted"/>
<accession>A0A949U3A0</accession>
<comment type="caution">
    <text evidence="2">The sequence shown here is derived from an EMBL/GenBank/DDBJ whole genome shotgun (WGS) entry which is preliminary data.</text>
</comment>
<gene>
    <name evidence="2" type="ORF">I6U48_27390</name>
</gene>
<keyword evidence="1" id="KW-0472">Membrane</keyword>
<keyword evidence="1" id="KW-0812">Transmembrane</keyword>
<name>A0A949U3A0_9CLOT</name>
<organism evidence="2 3">
    <name type="scientific">Clostridium thailandense</name>
    <dbReference type="NCBI Taxonomy" id="2794346"/>
    <lineage>
        <taxon>Bacteria</taxon>
        <taxon>Bacillati</taxon>
        <taxon>Bacillota</taxon>
        <taxon>Clostridia</taxon>
        <taxon>Eubacteriales</taxon>
        <taxon>Clostridiaceae</taxon>
        <taxon>Clostridium</taxon>
    </lineage>
</organism>
<reference evidence="2" key="1">
    <citation type="submission" date="2020-12" db="EMBL/GenBank/DDBJ databases">
        <title>Clostridium thailandense sp. nov., a novel acetogenic bacterium isolated from peat land soil in Thailand.</title>
        <authorList>
            <person name="Chaikitkaew S."/>
            <person name="Birkeland N.K."/>
        </authorList>
    </citation>
    <scope>NUCLEOTIDE SEQUENCE</scope>
    <source>
        <strain evidence="2">PL3</strain>
    </source>
</reference>
<dbReference type="Proteomes" id="UP000694308">
    <property type="component" value="Unassembled WGS sequence"/>
</dbReference>
<protein>
    <submittedName>
        <fullName evidence="2">Uncharacterized protein</fullName>
    </submittedName>
</protein>
<evidence type="ECO:0000256" key="1">
    <source>
        <dbReference type="SAM" id="Phobius"/>
    </source>
</evidence>
<evidence type="ECO:0000313" key="2">
    <source>
        <dbReference type="EMBL" id="MBV7276601.1"/>
    </source>
</evidence>